<dbReference type="Proteomes" id="UP000760860">
    <property type="component" value="Unassembled WGS sequence"/>
</dbReference>
<dbReference type="EMBL" id="RCMV01000056">
    <property type="protein sequence ID" value="KAG3226498.1"/>
    <property type="molecule type" value="Genomic_DNA"/>
</dbReference>
<dbReference type="VEuPathDB" id="FungiDB:PC110_g11714"/>
<dbReference type="Proteomes" id="UP000774804">
    <property type="component" value="Unassembled WGS sequence"/>
</dbReference>
<evidence type="ECO:0000313" key="3">
    <source>
        <dbReference type="EMBL" id="KAG2925307.1"/>
    </source>
</evidence>
<dbReference type="EMBL" id="RCMI01000213">
    <property type="protein sequence ID" value="KAG2925307.1"/>
    <property type="molecule type" value="Genomic_DNA"/>
</dbReference>
<comment type="caution">
    <text evidence="5">The sequence shown here is derived from an EMBL/GenBank/DDBJ whole genome shotgun (WGS) entry which is preliminary data.</text>
</comment>
<evidence type="ECO:0000313" key="5">
    <source>
        <dbReference type="EMBL" id="KAG2985063.1"/>
    </source>
</evidence>
<dbReference type="Proteomes" id="UP000736787">
    <property type="component" value="Unassembled WGS sequence"/>
</dbReference>
<evidence type="ECO:0000313" key="6">
    <source>
        <dbReference type="EMBL" id="KAG3226498.1"/>
    </source>
</evidence>
<dbReference type="EMBL" id="RCMG01000135">
    <property type="protein sequence ID" value="KAG2862177.1"/>
    <property type="molecule type" value="Genomic_DNA"/>
</dbReference>
<accession>A0A8T1FYS2</accession>
<reference evidence="5" key="1">
    <citation type="submission" date="2018-10" db="EMBL/GenBank/DDBJ databases">
        <title>Effector identification in a new, highly contiguous assembly of the strawberry crown rot pathogen Phytophthora cactorum.</title>
        <authorList>
            <person name="Armitage A.D."/>
            <person name="Nellist C.F."/>
            <person name="Bates H."/>
            <person name="Vickerstaff R.J."/>
            <person name="Harrison R.J."/>
        </authorList>
    </citation>
    <scope>NUCLEOTIDE SEQUENCE</scope>
    <source>
        <strain evidence="2">15-7</strain>
        <strain evidence="3">4032</strain>
        <strain evidence="4">4040</strain>
        <strain evidence="5">P415</strain>
        <strain evidence="6">P421</strain>
    </source>
</reference>
<feature type="compositionally biased region" description="Acidic residues" evidence="1">
    <location>
        <begin position="74"/>
        <end position="88"/>
    </location>
</feature>
<dbReference type="EMBL" id="RCMK01000098">
    <property type="protein sequence ID" value="KAG2949071.1"/>
    <property type="molecule type" value="Genomic_DNA"/>
</dbReference>
<dbReference type="AlphaFoldDB" id="A0A8T1FYS2"/>
<feature type="region of interest" description="Disordered" evidence="1">
    <location>
        <begin position="70"/>
        <end position="93"/>
    </location>
</feature>
<dbReference type="Proteomes" id="UP000735874">
    <property type="component" value="Unassembled WGS sequence"/>
</dbReference>
<evidence type="ECO:0000313" key="2">
    <source>
        <dbReference type="EMBL" id="KAG2862177.1"/>
    </source>
</evidence>
<name>A0A8T1FYS2_9STRA</name>
<dbReference type="Proteomes" id="UP000697107">
    <property type="component" value="Unassembled WGS sequence"/>
</dbReference>
<evidence type="ECO:0000256" key="1">
    <source>
        <dbReference type="SAM" id="MobiDB-lite"/>
    </source>
</evidence>
<protein>
    <submittedName>
        <fullName evidence="5">Uncharacterized protein</fullName>
    </submittedName>
</protein>
<dbReference type="EMBL" id="RCML01000220">
    <property type="protein sequence ID" value="KAG2985063.1"/>
    <property type="molecule type" value="Genomic_DNA"/>
</dbReference>
<evidence type="ECO:0000313" key="4">
    <source>
        <dbReference type="EMBL" id="KAG2949071.1"/>
    </source>
</evidence>
<sequence>MTVHKRDEYDYDYDGDRRQYKYSRLRLDAANDIAVMSRDLGDEIDRLLAALNDAYATIDLLRRRLSNRQVFSSDGEEDDEEKEEEGDNNEPWFIETFASSYAGDDEDVVDLTFDSE</sequence>
<gene>
    <name evidence="2" type="ORF">PC113_g6551</name>
    <name evidence="3" type="ORF">PC115_g8296</name>
    <name evidence="4" type="ORF">PC117_g5567</name>
    <name evidence="5" type="ORF">PC118_g8552</name>
    <name evidence="6" type="ORF">PC129_g2914</name>
</gene>
<evidence type="ECO:0000313" key="7">
    <source>
        <dbReference type="Proteomes" id="UP000697107"/>
    </source>
</evidence>
<proteinExistence type="predicted"/>
<organism evidence="5 7">
    <name type="scientific">Phytophthora cactorum</name>
    <dbReference type="NCBI Taxonomy" id="29920"/>
    <lineage>
        <taxon>Eukaryota</taxon>
        <taxon>Sar</taxon>
        <taxon>Stramenopiles</taxon>
        <taxon>Oomycota</taxon>
        <taxon>Peronosporomycetes</taxon>
        <taxon>Peronosporales</taxon>
        <taxon>Peronosporaceae</taxon>
        <taxon>Phytophthora</taxon>
    </lineage>
</organism>